<sequence length="293" mass="34345">MKSFYSILKYVNNPLSNEIIALGLVVIADEQVYFHLSHQKLELAKKLNPKNFKLLEFSLNNFKSFVKKETVDECMFLFKSEKHLNKQFLHRLYDYNNGILQFSKPEAINSAISYNTFHDYFRKFIGEELVFEEKEIVSNFKKVIEKKLYTPLKDVIDIDYTLKKKQIETLFFDFHFDGLGVNGSLYAAKAIDFNSNRQLGQIRNDISDFESVIERLKILAVSKGLSSDHKFCLIVDPYKGNKISYNDLYNILKKDNMPLFDIMSSKEMDKFVNIVIDKKARKFSEELNLNIQN</sequence>
<evidence type="ECO:0000313" key="1">
    <source>
        <dbReference type="EMBL" id="MBC6109205.1"/>
    </source>
</evidence>
<dbReference type="EMBL" id="JACRYL010000001">
    <property type="protein sequence ID" value="MBC6109205.1"/>
    <property type="molecule type" value="Genomic_DNA"/>
</dbReference>
<dbReference type="Proteomes" id="UP000652755">
    <property type="component" value="Unassembled WGS sequence"/>
</dbReference>
<evidence type="ECO:0008006" key="3">
    <source>
        <dbReference type="Google" id="ProtNLM"/>
    </source>
</evidence>
<proteinExistence type="predicted"/>
<organism evidence="1 2">
    <name type="scientific">Pedobacter fastidiosus</name>
    <dbReference type="NCBI Taxonomy" id="2765361"/>
    <lineage>
        <taxon>Bacteria</taxon>
        <taxon>Pseudomonadati</taxon>
        <taxon>Bacteroidota</taxon>
        <taxon>Sphingobacteriia</taxon>
        <taxon>Sphingobacteriales</taxon>
        <taxon>Sphingobacteriaceae</taxon>
        <taxon>Pedobacter</taxon>
    </lineage>
</organism>
<reference evidence="1 2" key="1">
    <citation type="submission" date="2020-08" db="EMBL/GenBank/DDBJ databases">
        <authorList>
            <person name="Sun Q."/>
            <person name="Inoue M."/>
        </authorList>
    </citation>
    <scope>NUCLEOTIDE SEQUENCE [LARGE SCALE GENOMIC DNA]</scope>
    <source>
        <strain evidence="1 2">CCM 8938</strain>
    </source>
</reference>
<protein>
    <recommendedName>
        <fullName evidence="3">DUF3037 domain-containing protein</fullName>
    </recommendedName>
</protein>
<dbReference type="RefSeq" id="WP_187069685.1">
    <property type="nucleotide sequence ID" value="NZ_JACRYL010000001.1"/>
</dbReference>
<evidence type="ECO:0000313" key="2">
    <source>
        <dbReference type="Proteomes" id="UP000652755"/>
    </source>
</evidence>
<keyword evidence="2" id="KW-1185">Reference proteome</keyword>
<comment type="caution">
    <text evidence="1">The sequence shown here is derived from an EMBL/GenBank/DDBJ whole genome shotgun (WGS) entry which is preliminary data.</text>
</comment>
<gene>
    <name evidence="1" type="ORF">H7U22_02100</name>
</gene>
<accession>A0ABR7KMV0</accession>
<name>A0ABR7KMV0_9SPHI</name>